<protein>
    <recommendedName>
        <fullName evidence="5">Spindle pole body component</fullName>
    </recommendedName>
</protein>
<keyword evidence="8" id="KW-1185">Reference proteome</keyword>
<dbReference type="InterPro" id="IPR040457">
    <property type="entry name" value="GCP_C"/>
</dbReference>
<dbReference type="Pfam" id="PF04130">
    <property type="entry name" value="GCP_C_terminal"/>
    <property type="match status" value="1"/>
</dbReference>
<comment type="similarity">
    <text evidence="1 5">Belongs to the TUBGCP family.</text>
</comment>
<evidence type="ECO:0000256" key="5">
    <source>
        <dbReference type="RuleBase" id="RU363050"/>
    </source>
</evidence>
<evidence type="ECO:0000256" key="4">
    <source>
        <dbReference type="ARBA" id="ARBA00023212"/>
    </source>
</evidence>
<keyword evidence="4 5" id="KW-0206">Cytoskeleton</keyword>
<proteinExistence type="inferred from homology"/>
<comment type="subcellular location">
    <subcellularLocation>
        <location evidence="5">Cytoplasm</location>
        <location evidence="5">Cytoskeleton</location>
        <location evidence="5">Microtubule organizing center</location>
    </subcellularLocation>
</comment>
<evidence type="ECO:0000313" key="7">
    <source>
        <dbReference type="EMBL" id="MES1921611.1"/>
    </source>
</evidence>
<evidence type="ECO:0000259" key="6">
    <source>
        <dbReference type="Pfam" id="PF04130"/>
    </source>
</evidence>
<keyword evidence="3 5" id="KW-0493">Microtubule</keyword>
<accession>A0ABV2AQ80</accession>
<gene>
    <name evidence="7" type="ORF">MHBO_003139</name>
</gene>
<dbReference type="PANTHER" id="PTHR19302">
    <property type="entry name" value="GAMMA TUBULIN COMPLEX PROTEIN"/>
    <property type="match status" value="1"/>
</dbReference>
<dbReference type="Gene3D" id="1.20.120.1900">
    <property type="entry name" value="Gamma-tubulin complex, C-terminal domain"/>
    <property type="match status" value="1"/>
</dbReference>
<reference evidence="7 8" key="1">
    <citation type="journal article" date="2024" name="BMC Biol.">
        <title>Comparative genomics of Ascetosporea gives new insight into the evolutionary basis for animal parasitism in Rhizaria.</title>
        <authorList>
            <person name="Hiltunen Thoren M."/>
            <person name="Onut-Brannstrom I."/>
            <person name="Alfjorden A."/>
            <person name="Peckova H."/>
            <person name="Swords F."/>
            <person name="Hooper C."/>
            <person name="Holzer A.S."/>
            <person name="Bass D."/>
            <person name="Burki F."/>
        </authorList>
    </citation>
    <scope>NUCLEOTIDE SEQUENCE [LARGE SCALE GENOMIC DNA]</scope>
    <source>
        <strain evidence="7">20-A016</strain>
    </source>
</reference>
<dbReference type="InterPro" id="IPR042241">
    <property type="entry name" value="GCP_C_sf"/>
</dbReference>
<dbReference type="InterPro" id="IPR007259">
    <property type="entry name" value="GCP"/>
</dbReference>
<dbReference type="EMBL" id="JBDODL010001547">
    <property type="protein sequence ID" value="MES1921611.1"/>
    <property type="molecule type" value="Genomic_DNA"/>
</dbReference>
<dbReference type="Proteomes" id="UP001439008">
    <property type="component" value="Unassembled WGS sequence"/>
</dbReference>
<organism evidence="7 8">
    <name type="scientific">Bonamia ostreae</name>
    <dbReference type="NCBI Taxonomy" id="126728"/>
    <lineage>
        <taxon>Eukaryota</taxon>
        <taxon>Sar</taxon>
        <taxon>Rhizaria</taxon>
        <taxon>Endomyxa</taxon>
        <taxon>Ascetosporea</taxon>
        <taxon>Haplosporida</taxon>
        <taxon>Bonamia</taxon>
    </lineage>
</organism>
<keyword evidence="2 5" id="KW-0963">Cytoplasm</keyword>
<feature type="domain" description="Gamma tubulin complex component C-terminal" evidence="6">
    <location>
        <begin position="27"/>
        <end position="184"/>
    </location>
</feature>
<evidence type="ECO:0000256" key="3">
    <source>
        <dbReference type="ARBA" id="ARBA00022701"/>
    </source>
</evidence>
<comment type="caution">
    <text evidence="7">The sequence shown here is derived from an EMBL/GenBank/DDBJ whole genome shotgun (WGS) entry which is preliminary data.</text>
</comment>
<name>A0ABV2AQ80_9EUKA</name>
<evidence type="ECO:0000313" key="8">
    <source>
        <dbReference type="Proteomes" id="UP001439008"/>
    </source>
</evidence>
<evidence type="ECO:0000256" key="2">
    <source>
        <dbReference type="ARBA" id="ARBA00022490"/>
    </source>
</evidence>
<evidence type="ECO:0000256" key="1">
    <source>
        <dbReference type="ARBA" id="ARBA00010337"/>
    </source>
</evidence>
<sequence>MFKNSNSVKAEALDPLIQKSLLTHLYTNDKKEIQNEFNLRFFKLQNKDSITVLDIFCFTYDLNPKNPLKIIFDDSSLSKYKTIFNFLWKFKFAQKLMSAQFAINSEISKRFLSFKGPKTEKINGANTILSKFVFNATILLNRISKLLFYGAVETSCKNFLTKCKTSVTITDLKENHLKFLNDLEKVL</sequence>